<evidence type="ECO:0000313" key="1">
    <source>
        <dbReference type="EMBL" id="MBB5760052.1"/>
    </source>
</evidence>
<comment type="caution">
    <text evidence="1">The sequence shown here is derived from an EMBL/GenBank/DDBJ whole genome shotgun (WGS) entry which is preliminary data.</text>
</comment>
<name>A0A840ZP69_9HYPH</name>
<protein>
    <submittedName>
        <fullName evidence="1">Uncharacterized protein</fullName>
    </submittedName>
</protein>
<gene>
    <name evidence="1" type="ORF">HNR00_004793</name>
</gene>
<dbReference type="RefSeq" id="WP_183573655.1">
    <property type="nucleotide sequence ID" value="NZ_JACHOP010000033.1"/>
</dbReference>
<proteinExistence type="predicted"/>
<keyword evidence="2" id="KW-1185">Reference proteome</keyword>
<dbReference type="AlphaFoldDB" id="A0A840ZP69"/>
<organism evidence="1 2">
    <name type="scientific">Methylorubrum rhodinum</name>
    <dbReference type="NCBI Taxonomy" id="29428"/>
    <lineage>
        <taxon>Bacteria</taxon>
        <taxon>Pseudomonadati</taxon>
        <taxon>Pseudomonadota</taxon>
        <taxon>Alphaproteobacteria</taxon>
        <taxon>Hyphomicrobiales</taxon>
        <taxon>Methylobacteriaceae</taxon>
        <taxon>Methylorubrum</taxon>
    </lineage>
</organism>
<dbReference type="EMBL" id="JACHOP010000033">
    <property type="protein sequence ID" value="MBB5760052.1"/>
    <property type="molecule type" value="Genomic_DNA"/>
</dbReference>
<accession>A0A840ZP69</accession>
<evidence type="ECO:0000313" key="2">
    <source>
        <dbReference type="Proteomes" id="UP000583454"/>
    </source>
</evidence>
<reference evidence="1 2" key="1">
    <citation type="submission" date="2020-08" db="EMBL/GenBank/DDBJ databases">
        <title>Genomic Encyclopedia of Type Strains, Phase IV (KMG-IV): sequencing the most valuable type-strain genomes for metagenomic binning, comparative biology and taxonomic classification.</title>
        <authorList>
            <person name="Goeker M."/>
        </authorList>
    </citation>
    <scope>NUCLEOTIDE SEQUENCE [LARGE SCALE GENOMIC DNA]</scope>
    <source>
        <strain evidence="1 2">DSM 2163</strain>
    </source>
</reference>
<sequence>MGDSMVRATLADIAACFKLILGREPTPEEIGIHTKAHLGNDLADVLKSYLESDEFRSRNIVQIIRPQPDRMWTLTY</sequence>
<dbReference type="Proteomes" id="UP000583454">
    <property type="component" value="Unassembled WGS sequence"/>
</dbReference>